<dbReference type="GO" id="GO:0005801">
    <property type="term" value="C:cis-Golgi network"/>
    <property type="evidence" value="ECO:0007669"/>
    <property type="project" value="TreeGrafter"/>
</dbReference>
<evidence type="ECO:0000313" key="6">
    <source>
        <dbReference type="Proteomes" id="UP001186944"/>
    </source>
</evidence>
<feature type="coiled-coil region" evidence="2">
    <location>
        <begin position="736"/>
        <end position="777"/>
    </location>
</feature>
<feature type="compositionally biased region" description="Basic and acidic residues" evidence="3">
    <location>
        <begin position="48"/>
        <end position="57"/>
    </location>
</feature>
<feature type="coiled-coil region" evidence="2">
    <location>
        <begin position="670"/>
        <end position="697"/>
    </location>
</feature>
<feature type="coiled-coil region" evidence="2">
    <location>
        <begin position="129"/>
        <end position="184"/>
    </location>
</feature>
<dbReference type="GO" id="GO:0000137">
    <property type="term" value="C:Golgi cis cisterna"/>
    <property type="evidence" value="ECO:0007669"/>
    <property type="project" value="TreeGrafter"/>
</dbReference>
<feature type="region of interest" description="Disordered" evidence="3">
    <location>
        <begin position="870"/>
        <end position="895"/>
    </location>
</feature>
<keyword evidence="1 2" id="KW-0175">Coiled coil</keyword>
<feature type="region of interest" description="Disordered" evidence="3">
    <location>
        <begin position="237"/>
        <end position="262"/>
    </location>
</feature>
<dbReference type="InterPro" id="IPR024858">
    <property type="entry name" value="GOLGA"/>
</dbReference>
<dbReference type="PANTHER" id="PTHR10881">
    <property type="entry name" value="GOLGIN SUBFAMILY A MEMBER-RELATED"/>
    <property type="match status" value="1"/>
</dbReference>
<organism evidence="5 6">
    <name type="scientific">Pinctada imbricata</name>
    <name type="common">Atlantic pearl-oyster</name>
    <name type="synonym">Pinctada martensii</name>
    <dbReference type="NCBI Taxonomy" id="66713"/>
    <lineage>
        <taxon>Eukaryota</taxon>
        <taxon>Metazoa</taxon>
        <taxon>Spiralia</taxon>
        <taxon>Lophotrochozoa</taxon>
        <taxon>Mollusca</taxon>
        <taxon>Bivalvia</taxon>
        <taxon>Autobranchia</taxon>
        <taxon>Pteriomorphia</taxon>
        <taxon>Pterioida</taxon>
        <taxon>Pterioidea</taxon>
        <taxon>Pteriidae</taxon>
        <taxon>Pinctada</taxon>
    </lineage>
</organism>
<comment type="caution">
    <text evidence="5">The sequence shown here is derived from an EMBL/GenBank/DDBJ whole genome shotgun (WGS) entry which is preliminary data.</text>
</comment>
<feature type="compositionally biased region" description="Polar residues" evidence="3">
    <location>
        <begin position="85"/>
        <end position="102"/>
    </location>
</feature>
<evidence type="ECO:0000259" key="4">
    <source>
        <dbReference type="Pfam" id="PF15070"/>
    </source>
</evidence>
<gene>
    <name evidence="5" type="ORF">FSP39_017253</name>
</gene>
<feature type="compositionally biased region" description="Basic residues" evidence="3">
    <location>
        <begin position="12"/>
        <end position="24"/>
    </location>
</feature>
<dbReference type="GO" id="GO:0007030">
    <property type="term" value="P:Golgi organization"/>
    <property type="evidence" value="ECO:0007669"/>
    <property type="project" value="TreeGrafter"/>
</dbReference>
<feature type="compositionally biased region" description="Basic and acidic residues" evidence="3">
    <location>
        <begin position="1"/>
        <end position="11"/>
    </location>
</feature>
<evidence type="ECO:0000256" key="3">
    <source>
        <dbReference type="SAM" id="MobiDB-lite"/>
    </source>
</evidence>
<dbReference type="EMBL" id="VSWD01000011">
    <property type="protein sequence ID" value="KAK3088299.1"/>
    <property type="molecule type" value="Genomic_DNA"/>
</dbReference>
<protein>
    <recommendedName>
        <fullName evidence="4">Golgin subfamily A conserved domain-containing protein</fullName>
    </recommendedName>
</protein>
<dbReference type="Pfam" id="PF15070">
    <property type="entry name" value="GOLGA2L5"/>
    <property type="match status" value="2"/>
</dbReference>
<name>A0AA88XPV2_PINIB</name>
<evidence type="ECO:0000256" key="2">
    <source>
        <dbReference type="SAM" id="Coils"/>
    </source>
</evidence>
<dbReference type="AlphaFoldDB" id="A0AA88XPV2"/>
<reference evidence="5" key="1">
    <citation type="submission" date="2019-08" db="EMBL/GenBank/DDBJ databases">
        <title>The improved chromosome-level genome for the pearl oyster Pinctada fucata martensii using PacBio sequencing and Hi-C.</title>
        <authorList>
            <person name="Zheng Z."/>
        </authorList>
    </citation>
    <scope>NUCLEOTIDE SEQUENCE</scope>
    <source>
        <strain evidence="5">ZZ-2019</strain>
        <tissue evidence="5">Adductor muscle</tissue>
    </source>
</reference>
<feature type="domain" description="Golgin subfamily A conserved" evidence="4">
    <location>
        <begin position="371"/>
        <end position="594"/>
    </location>
</feature>
<feature type="compositionally biased region" description="Polar residues" evidence="3">
    <location>
        <begin position="58"/>
        <end position="74"/>
    </location>
</feature>
<accession>A0AA88XPV2</accession>
<feature type="coiled-coil region" evidence="2">
    <location>
        <begin position="806"/>
        <end position="833"/>
    </location>
</feature>
<dbReference type="GO" id="GO:0032580">
    <property type="term" value="C:Golgi cisterna membrane"/>
    <property type="evidence" value="ECO:0007669"/>
    <property type="project" value="TreeGrafter"/>
</dbReference>
<dbReference type="PANTHER" id="PTHR10881:SF46">
    <property type="entry name" value="GOLGIN SUBFAMILY A MEMBER 2"/>
    <property type="match status" value="1"/>
</dbReference>
<dbReference type="Proteomes" id="UP001186944">
    <property type="component" value="Unassembled WGS sequence"/>
</dbReference>
<keyword evidence="6" id="KW-1185">Reference proteome</keyword>
<feature type="compositionally biased region" description="Polar residues" evidence="3">
    <location>
        <begin position="248"/>
        <end position="260"/>
    </location>
</feature>
<evidence type="ECO:0000313" key="5">
    <source>
        <dbReference type="EMBL" id="KAK3088299.1"/>
    </source>
</evidence>
<feature type="domain" description="Golgin subfamily A conserved" evidence="4">
    <location>
        <begin position="599"/>
        <end position="836"/>
    </location>
</feature>
<evidence type="ECO:0000256" key="1">
    <source>
        <dbReference type="ARBA" id="ARBA00023054"/>
    </source>
</evidence>
<feature type="region of interest" description="Disordered" evidence="3">
    <location>
        <begin position="1"/>
        <end position="102"/>
    </location>
</feature>
<proteinExistence type="predicted"/>
<dbReference type="InterPro" id="IPR043976">
    <property type="entry name" value="GOLGA_cons_dom"/>
</dbReference>
<sequence length="981" mass="112178">MADSAKREKIAAARKKLKQFKQKTGKNSPVDQEQVGKSSKNSSKRQKRPTEDVKETNTTELNSNSQGEISSQVEPENEAEPIVNGTISPSNLSTTGSTESLHQLSRQLNGLLTETNALAELEDNDKSNIAELESRNKELAVLLEKHSHANEQLNQQIHQIRDHAKSLQSQLETERLQYTEKSRQEVGPLKEQLQVHIQTIGILVAEKTELQSQVNQSQKLAEQRLGEIEDLSQRLKTSRQRTADLEKSLSTTNNSSQKFEQSNKEFAKEIDRLKLDLYKSNKQQEELNQQISEVGEKLQAKSSECEILEQSVEDLKKRLELAELYVQQLSNQSESESSKDSLHLVEALRGEKEQLQSQVDRMSHELENATKEKNQVGEQYQQYLDQMTVHNKQLTEQVTSLTEEREKLVTRQHELEGAVIELQQKLEDVASEQSSVDQTVHAAAQAEQEKLKSEYNELSQRHEAQIRDNAQLSRLLEEKERTISDLEDKVSEFNQEAGDRTQLLESIQSDKTALSRALTQNKDLKQQLAELQNGFVKMSNDNMELMTKIQSEQHSSKELLCRLNQQDEEIKQLRENLLQKESMVTELQEASNTTTTEKYQQDQIQDRLRHYEAQAQVVEALQRELHNSQDMVDALTTQNSELRTMLIKASERPHNDSVDGEEEHKRDDVVDSLTTAVRQLESERNQLIQNLKEQRELSDKLSVRVTDLQGEVLQKSATNDSIDSFQENDRVSRAELDNVKQAMEMVQEKYTKVMRDKAELTDKAEELEHLVLQLQGETDTIGEYISLYHHQRALLQQRETQKNEYISHLARDREEMQEKLGELQTLVMQLLGEKNMLANYHEASSIHRAESPDIQPHLHTSNITQNSMVNGQKHHHHHDDWPDYTSSESDSESEVETIVGGKNSISPATPVNEEEITPVVTEHETSKHINQVPVAQTDNTANKILNLLSEIGHSNLVDHPTTCIDHNFLPCKYCKGKVQIV</sequence>